<dbReference type="EMBL" id="JAYMYR010000009">
    <property type="protein sequence ID" value="KAK7341019.1"/>
    <property type="molecule type" value="Genomic_DNA"/>
</dbReference>
<feature type="transmembrane region" description="Helical" evidence="1">
    <location>
        <begin position="28"/>
        <end position="51"/>
    </location>
</feature>
<proteinExistence type="predicted"/>
<comment type="caution">
    <text evidence="2">The sequence shown here is derived from an EMBL/GenBank/DDBJ whole genome shotgun (WGS) entry which is preliminary data.</text>
</comment>
<dbReference type="AlphaFoldDB" id="A0AAN9LV54"/>
<keyword evidence="1" id="KW-1133">Transmembrane helix</keyword>
<reference evidence="2 3" key="1">
    <citation type="submission" date="2024-01" db="EMBL/GenBank/DDBJ databases">
        <title>The genomes of 5 underutilized Papilionoideae crops provide insights into root nodulation and disease resistanc.</title>
        <authorList>
            <person name="Jiang F."/>
        </authorList>
    </citation>
    <scope>NUCLEOTIDE SEQUENCE [LARGE SCALE GENOMIC DNA]</scope>
    <source>
        <strain evidence="2">JINMINGXINNONG_FW02</strain>
        <tissue evidence="2">Leaves</tissue>
    </source>
</reference>
<evidence type="ECO:0000313" key="2">
    <source>
        <dbReference type="EMBL" id="KAK7341019.1"/>
    </source>
</evidence>
<evidence type="ECO:0000313" key="3">
    <source>
        <dbReference type="Proteomes" id="UP001374584"/>
    </source>
</evidence>
<organism evidence="2 3">
    <name type="scientific">Phaseolus coccineus</name>
    <name type="common">Scarlet runner bean</name>
    <name type="synonym">Phaseolus multiflorus</name>
    <dbReference type="NCBI Taxonomy" id="3886"/>
    <lineage>
        <taxon>Eukaryota</taxon>
        <taxon>Viridiplantae</taxon>
        <taxon>Streptophyta</taxon>
        <taxon>Embryophyta</taxon>
        <taxon>Tracheophyta</taxon>
        <taxon>Spermatophyta</taxon>
        <taxon>Magnoliopsida</taxon>
        <taxon>eudicotyledons</taxon>
        <taxon>Gunneridae</taxon>
        <taxon>Pentapetalae</taxon>
        <taxon>rosids</taxon>
        <taxon>fabids</taxon>
        <taxon>Fabales</taxon>
        <taxon>Fabaceae</taxon>
        <taxon>Papilionoideae</taxon>
        <taxon>50 kb inversion clade</taxon>
        <taxon>NPAAA clade</taxon>
        <taxon>indigoferoid/millettioid clade</taxon>
        <taxon>Phaseoleae</taxon>
        <taxon>Phaseolus</taxon>
    </lineage>
</organism>
<keyword evidence="1" id="KW-0812">Transmembrane</keyword>
<dbReference type="Proteomes" id="UP001374584">
    <property type="component" value="Unassembled WGS sequence"/>
</dbReference>
<accession>A0AAN9LV54</accession>
<evidence type="ECO:0000256" key="1">
    <source>
        <dbReference type="SAM" id="Phobius"/>
    </source>
</evidence>
<gene>
    <name evidence="2" type="ORF">VNO80_23943</name>
</gene>
<sequence length="106" mass="11952">MGLVIFSNLVLILSYFNANSLFSAKLKLAIMIASCCFLSEISVVVSCSVCFSTSKLDYESMLRVKRIDSVGINCRKQAVSFILFLGFLRPTAYARPGNWKPRRMRK</sequence>
<keyword evidence="3" id="KW-1185">Reference proteome</keyword>
<name>A0AAN9LV54_PHACN</name>
<keyword evidence="1" id="KW-0472">Membrane</keyword>
<protein>
    <submittedName>
        <fullName evidence="2">Uncharacterized protein</fullName>
    </submittedName>
</protein>